<keyword evidence="3" id="KW-0695">RNA-directed DNA polymerase</keyword>
<evidence type="ECO:0000313" key="4">
    <source>
        <dbReference type="Proteomes" id="UP001151760"/>
    </source>
</evidence>
<feature type="domain" description="Tf2-1-like SH3-like" evidence="2">
    <location>
        <begin position="717"/>
        <end position="749"/>
    </location>
</feature>
<gene>
    <name evidence="3" type="ORF">Tco_0628512</name>
</gene>
<dbReference type="InterPro" id="IPR001969">
    <property type="entry name" value="Aspartic_peptidase_AS"/>
</dbReference>
<evidence type="ECO:0000313" key="3">
    <source>
        <dbReference type="EMBL" id="GJS55150.1"/>
    </source>
</evidence>
<feature type="region of interest" description="Disordered" evidence="1">
    <location>
        <begin position="336"/>
        <end position="355"/>
    </location>
</feature>
<sequence length="785" mass="87751">MSDIDKILRSPTRQYPVPEDWANIVHTRVDDHPLCQRTHNAYIRLLYQVPPSMTIHTWPARDDDNEGARRSLSEISDDEEQDEGRGWGRRGGAPSSRRTLSPPVQPDERLLDLNHTHHHHTLTPLSSPLTYIIPSPPFSSITPASPFRTVEAIGCYDPAASRDTIHFSSITNTYFITTFQLLSSDHRTNMPEITLPPQKRADYGFVSTMDTKIRRRRAEEVGYGIRDVWIDPREVVEEVAPMTLGGVNTRVTELTAVQEQELPEAGLGIKALELLKDTDSDGEFQRQLGPAKGLAQPMHQESCSQISRFATNQYQSYDLSNLNEYYVSCDFKENAPREDHEVKPGANTTPVTDTHTTTSVTNAQIQAMINEGVTVALAARDATRNGDDNHTSGTGHFKSDCPKLKNNNNRGNRVGNAKAQAKVYAVGNAGANPDNNVVTGTFLLNNRYASILFDTGADRSFISTAFSSRIVITPTALDPDYNVELADGQIVNHQSGLTEEAKISSATAMLQRRAEMVRSIRFGGTICMEQSARRCSTDHKSLQHILDQKELNMSSEQEVTRTTKVSCLSDDYGLDLPKQILKAHTKARNPENIKKEDVGGILVENSKDPEKHRMEQSKNHVRMELMSYKWQEGKTDPMDKLARMYLKEVVTKHGIPVLVICDRDPQFASNFLRSLQKALDTSLDMSTAVSYLKPYDKSEEPPNSRDLLAACIIDFGNEKLNPRYVGPFKVLEKVGSIAYKLELPQELSGSLQYVHPIEIMDRKVKQLRQSCVPIVKDIDGILGGP</sequence>
<keyword evidence="4" id="KW-1185">Reference proteome</keyword>
<keyword evidence="3" id="KW-0808">Transferase</keyword>
<reference evidence="3" key="2">
    <citation type="submission" date="2022-01" db="EMBL/GenBank/DDBJ databases">
        <authorList>
            <person name="Yamashiro T."/>
            <person name="Shiraishi A."/>
            <person name="Satake H."/>
            <person name="Nakayama K."/>
        </authorList>
    </citation>
    <scope>NUCLEOTIDE SEQUENCE</scope>
</reference>
<dbReference type="EMBL" id="BQNB010008849">
    <property type="protein sequence ID" value="GJS55150.1"/>
    <property type="molecule type" value="Genomic_DNA"/>
</dbReference>
<organism evidence="3 4">
    <name type="scientific">Tanacetum coccineum</name>
    <dbReference type="NCBI Taxonomy" id="301880"/>
    <lineage>
        <taxon>Eukaryota</taxon>
        <taxon>Viridiplantae</taxon>
        <taxon>Streptophyta</taxon>
        <taxon>Embryophyta</taxon>
        <taxon>Tracheophyta</taxon>
        <taxon>Spermatophyta</taxon>
        <taxon>Magnoliopsida</taxon>
        <taxon>eudicotyledons</taxon>
        <taxon>Gunneridae</taxon>
        <taxon>Pentapetalae</taxon>
        <taxon>asterids</taxon>
        <taxon>campanulids</taxon>
        <taxon>Asterales</taxon>
        <taxon>Asteraceae</taxon>
        <taxon>Asteroideae</taxon>
        <taxon>Anthemideae</taxon>
        <taxon>Anthemidinae</taxon>
        <taxon>Tanacetum</taxon>
    </lineage>
</organism>
<evidence type="ECO:0000259" key="2">
    <source>
        <dbReference type="Pfam" id="PF24626"/>
    </source>
</evidence>
<dbReference type="Pfam" id="PF08284">
    <property type="entry name" value="RVP_2"/>
    <property type="match status" value="1"/>
</dbReference>
<dbReference type="InterPro" id="IPR056924">
    <property type="entry name" value="SH3_Tf2-1"/>
</dbReference>
<dbReference type="PROSITE" id="PS00141">
    <property type="entry name" value="ASP_PROTEASE"/>
    <property type="match status" value="1"/>
</dbReference>
<comment type="caution">
    <text evidence="3">The sequence shown here is derived from an EMBL/GenBank/DDBJ whole genome shotgun (WGS) entry which is preliminary data.</text>
</comment>
<dbReference type="GO" id="GO:0003964">
    <property type="term" value="F:RNA-directed DNA polymerase activity"/>
    <property type="evidence" value="ECO:0007669"/>
    <property type="project" value="UniProtKB-KW"/>
</dbReference>
<feature type="compositionally biased region" description="Basic and acidic residues" evidence="1">
    <location>
        <begin position="59"/>
        <end position="72"/>
    </location>
</feature>
<feature type="region of interest" description="Disordered" evidence="1">
    <location>
        <begin position="383"/>
        <end position="413"/>
    </location>
</feature>
<dbReference type="PANTHER" id="PTHR46148:SF59">
    <property type="entry name" value="NUCLEOTIDYLTRANSFERASE, RIBONUCLEASE H"/>
    <property type="match status" value="1"/>
</dbReference>
<accession>A0ABQ4WQH7</accession>
<keyword evidence="3" id="KW-0548">Nucleotidyltransferase</keyword>
<protein>
    <submittedName>
        <fullName evidence="3">Reverse transcriptase domain-containing protein</fullName>
    </submittedName>
</protein>
<dbReference type="Pfam" id="PF24626">
    <property type="entry name" value="SH3_Tf2-1"/>
    <property type="match status" value="1"/>
</dbReference>
<proteinExistence type="predicted"/>
<dbReference type="Proteomes" id="UP001151760">
    <property type="component" value="Unassembled WGS sequence"/>
</dbReference>
<dbReference type="PANTHER" id="PTHR46148">
    <property type="entry name" value="CHROMO DOMAIN-CONTAINING PROTEIN"/>
    <property type="match status" value="1"/>
</dbReference>
<evidence type="ECO:0000256" key="1">
    <source>
        <dbReference type="SAM" id="MobiDB-lite"/>
    </source>
</evidence>
<reference evidence="3" key="1">
    <citation type="journal article" date="2022" name="Int. J. Mol. Sci.">
        <title>Draft Genome of Tanacetum Coccineum: Genomic Comparison of Closely Related Tanacetum-Family Plants.</title>
        <authorList>
            <person name="Yamashiro T."/>
            <person name="Shiraishi A."/>
            <person name="Nakayama K."/>
            <person name="Satake H."/>
        </authorList>
    </citation>
    <scope>NUCLEOTIDE SEQUENCE</scope>
</reference>
<name>A0ABQ4WQH7_9ASTR</name>
<dbReference type="CDD" id="cd00303">
    <property type="entry name" value="retropepsin_like"/>
    <property type="match status" value="1"/>
</dbReference>
<feature type="region of interest" description="Disordered" evidence="1">
    <location>
        <begin position="57"/>
        <end position="108"/>
    </location>
</feature>